<accession>A0A0F8YDN8</accession>
<dbReference type="EMBL" id="LAZR01053993">
    <property type="protein sequence ID" value="KKK79513.1"/>
    <property type="molecule type" value="Genomic_DNA"/>
</dbReference>
<gene>
    <name evidence="1" type="ORF">LCGC14_2832780</name>
</gene>
<comment type="caution">
    <text evidence="1">The sequence shown here is derived from an EMBL/GenBank/DDBJ whole genome shotgun (WGS) entry which is preliminary data.</text>
</comment>
<protein>
    <submittedName>
        <fullName evidence="1">Uncharacterized protein</fullName>
    </submittedName>
</protein>
<dbReference type="AlphaFoldDB" id="A0A0F8YDN8"/>
<sequence length="53" mass="5539">MSGVHNPYDDTILLANVAAIQAVVDLLQEDIDAIAELAEAEAILEETGGTLTT</sequence>
<name>A0A0F8YDN8_9ZZZZ</name>
<organism evidence="1">
    <name type="scientific">marine sediment metagenome</name>
    <dbReference type="NCBI Taxonomy" id="412755"/>
    <lineage>
        <taxon>unclassified sequences</taxon>
        <taxon>metagenomes</taxon>
        <taxon>ecological metagenomes</taxon>
    </lineage>
</organism>
<evidence type="ECO:0000313" key="1">
    <source>
        <dbReference type="EMBL" id="KKK79513.1"/>
    </source>
</evidence>
<reference evidence="1" key="1">
    <citation type="journal article" date="2015" name="Nature">
        <title>Complex archaea that bridge the gap between prokaryotes and eukaryotes.</title>
        <authorList>
            <person name="Spang A."/>
            <person name="Saw J.H."/>
            <person name="Jorgensen S.L."/>
            <person name="Zaremba-Niedzwiedzka K."/>
            <person name="Martijn J."/>
            <person name="Lind A.E."/>
            <person name="van Eijk R."/>
            <person name="Schleper C."/>
            <person name="Guy L."/>
            <person name="Ettema T.J."/>
        </authorList>
    </citation>
    <scope>NUCLEOTIDE SEQUENCE</scope>
</reference>
<proteinExistence type="predicted"/>
<feature type="non-terminal residue" evidence="1">
    <location>
        <position position="53"/>
    </location>
</feature>